<dbReference type="AlphaFoldDB" id="A0A1I6RNY8"/>
<dbReference type="Proteomes" id="UP000198660">
    <property type="component" value="Unassembled WGS sequence"/>
</dbReference>
<reference evidence="2" key="1">
    <citation type="submission" date="2016-10" db="EMBL/GenBank/DDBJ databases">
        <authorList>
            <person name="Varghese N."/>
            <person name="Submissions S."/>
        </authorList>
    </citation>
    <scope>NUCLEOTIDE SEQUENCE [LARGE SCALE GENOMIC DNA]</scope>
    <source>
        <strain evidence="2">DSM 45789</strain>
    </source>
</reference>
<dbReference type="InterPro" id="IPR027417">
    <property type="entry name" value="P-loop_NTPase"/>
</dbReference>
<sequence>MVSQKPRAICILGMHRSGTSLLTRAVNLLGPYVGTPNLLMPPHETNPTGFWEHLEIVQIHKQIMKKLKSSWDTTRPLPPRWWITKEMLPYKARLKNIIVRDFAGKTLWMWKDPRTCLLLPLWKSILKELGIDLHCVLVVRNPIDVASSLLKRDHISVKKSLHMWALHTLNSLQYSQGTRRVLIHYDRFLANGHGTLYHIAKKLDLPWPASDLHLKQTMGRLIQPDLRHSFSSVDDLIKKGNVAPLLLTLYRMCLIINRFPERMNSPWMAKNVKRLCDAYYGGKPLIKGYPSPVRRRIKRKRIKRRK</sequence>
<evidence type="ECO:0000313" key="1">
    <source>
        <dbReference type="EMBL" id="SFS66374.1"/>
    </source>
</evidence>
<dbReference type="Gene3D" id="3.40.50.300">
    <property type="entry name" value="P-loop containing nucleotide triphosphate hydrolases"/>
    <property type="match status" value="1"/>
</dbReference>
<name>A0A1I6RNY8_9BACL</name>
<accession>A0A1I6RNY8</accession>
<dbReference type="OrthoDB" id="9816424at2"/>
<evidence type="ECO:0008006" key="3">
    <source>
        <dbReference type="Google" id="ProtNLM"/>
    </source>
</evidence>
<dbReference type="SUPFAM" id="SSF52540">
    <property type="entry name" value="P-loop containing nucleoside triphosphate hydrolases"/>
    <property type="match status" value="1"/>
</dbReference>
<protein>
    <recommendedName>
        <fullName evidence="3">Sulfotransferase family protein</fullName>
    </recommendedName>
</protein>
<gene>
    <name evidence="1" type="ORF">SAMN05444972_105246</name>
</gene>
<dbReference type="InterPro" id="IPR014556">
    <property type="entry name" value="UCP029407"/>
</dbReference>
<dbReference type="RefSeq" id="WP_091836576.1">
    <property type="nucleotide sequence ID" value="NZ_FPAA01000005.1"/>
</dbReference>
<proteinExistence type="predicted"/>
<dbReference type="EMBL" id="FPAA01000005">
    <property type="protein sequence ID" value="SFS66374.1"/>
    <property type="molecule type" value="Genomic_DNA"/>
</dbReference>
<dbReference type="PIRSF" id="PIRSF029407">
    <property type="entry name" value="UCP029407"/>
    <property type="match status" value="1"/>
</dbReference>
<organism evidence="1 2">
    <name type="scientific">Marininema halotolerans</name>
    <dbReference type="NCBI Taxonomy" id="1155944"/>
    <lineage>
        <taxon>Bacteria</taxon>
        <taxon>Bacillati</taxon>
        <taxon>Bacillota</taxon>
        <taxon>Bacilli</taxon>
        <taxon>Bacillales</taxon>
        <taxon>Thermoactinomycetaceae</taxon>
        <taxon>Marininema</taxon>
    </lineage>
</organism>
<keyword evidence="2" id="KW-1185">Reference proteome</keyword>
<evidence type="ECO:0000313" key="2">
    <source>
        <dbReference type="Proteomes" id="UP000198660"/>
    </source>
</evidence>